<evidence type="ECO:0000313" key="1">
    <source>
        <dbReference type="EMBL" id="EER00129.1"/>
    </source>
</evidence>
<organism evidence="2">
    <name type="scientific">Perkinsus marinus (strain ATCC 50983 / TXsc)</name>
    <dbReference type="NCBI Taxonomy" id="423536"/>
    <lineage>
        <taxon>Eukaryota</taxon>
        <taxon>Sar</taxon>
        <taxon>Alveolata</taxon>
        <taxon>Perkinsozoa</taxon>
        <taxon>Perkinsea</taxon>
        <taxon>Perkinsida</taxon>
        <taxon>Perkinsidae</taxon>
        <taxon>Perkinsus</taxon>
    </lineage>
</organism>
<name>C5LSZ2_PERM5</name>
<sequence length="96" mass="10882">MAVMRTSLLKRCGMRIKVNIREECALAQFLVHFGGKASTTTAKIRQPTTKDRSHKGLNLRICIPIETIFNVTLHLMLTVMSQPAIEMQIGIYHRMA</sequence>
<keyword evidence="2" id="KW-1185">Reference proteome</keyword>
<dbReference type="EMBL" id="GG685284">
    <property type="protein sequence ID" value="EER00129.1"/>
    <property type="molecule type" value="Genomic_DNA"/>
</dbReference>
<gene>
    <name evidence="1" type="ORF">Pmar_PMAR014796</name>
</gene>
<accession>C5LSZ2</accession>
<dbReference type="InParanoid" id="C5LSZ2"/>
<dbReference type="GeneID" id="9049828"/>
<dbReference type="RefSeq" id="XP_002767411.1">
    <property type="nucleotide sequence ID" value="XM_002767365.1"/>
</dbReference>
<dbReference type="AlphaFoldDB" id="C5LSZ2"/>
<dbReference type="Proteomes" id="UP000007800">
    <property type="component" value="Unassembled WGS sequence"/>
</dbReference>
<evidence type="ECO:0000313" key="2">
    <source>
        <dbReference type="Proteomes" id="UP000007800"/>
    </source>
</evidence>
<proteinExistence type="predicted"/>
<protein>
    <submittedName>
        <fullName evidence="1">Uncharacterized protein</fullName>
    </submittedName>
</protein>
<reference evidence="1 2" key="1">
    <citation type="submission" date="2008-07" db="EMBL/GenBank/DDBJ databases">
        <authorList>
            <person name="El-Sayed N."/>
            <person name="Caler E."/>
            <person name="Inman J."/>
            <person name="Amedeo P."/>
            <person name="Hass B."/>
            <person name="Wortman J."/>
        </authorList>
    </citation>
    <scope>NUCLEOTIDE SEQUENCE [LARGE SCALE GENOMIC DNA]</scope>
    <source>
        <strain evidence="2">ATCC 50983 / TXsc</strain>
    </source>
</reference>